<comment type="caution">
    <text evidence="4">The sequence shown here is derived from an EMBL/GenBank/DDBJ whole genome shotgun (WGS) entry which is preliminary data.</text>
</comment>
<sequence>MAAHRFNSFLANATPQLDANGFYPAEDVRAKKAVFRTSRPSKVRSSITPGTVLILLAGRFRGKRVVFLKRLESGLLLVSGPFAANGVPLKRVDQVYVVATSTKLDLSNAQLPAELTDDLFKREHKTRTQLGEARFFGDKAAKPEAVPEARIQLQKNVDNILLEQINKTPMLKEYLGSRFTLKKGQAPHLMKF</sequence>
<dbReference type="SUPFAM" id="SSF50104">
    <property type="entry name" value="Translation proteins SH3-like domain"/>
    <property type="match status" value="1"/>
</dbReference>
<dbReference type="InterPro" id="IPR008991">
    <property type="entry name" value="Translation_prot_SH3-like_sf"/>
</dbReference>
<evidence type="ECO:0000313" key="4">
    <source>
        <dbReference type="EMBL" id="KAJ1922990.1"/>
    </source>
</evidence>
<dbReference type="GO" id="GO:0003735">
    <property type="term" value="F:structural constituent of ribosome"/>
    <property type="evidence" value="ECO:0007669"/>
    <property type="project" value="InterPro"/>
</dbReference>
<dbReference type="AlphaFoldDB" id="A0A9W8A4W8"/>
<dbReference type="PANTHER" id="PTHR10715:SF0">
    <property type="entry name" value="LARGE RIBOSOMAL SUBUNIT PROTEIN EL6"/>
    <property type="match status" value="1"/>
</dbReference>
<dbReference type="InterPro" id="IPR014722">
    <property type="entry name" value="Rib_uL2_dom2"/>
</dbReference>
<dbReference type="GO" id="GO:0000027">
    <property type="term" value="P:ribosomal large subunit assembly"/>
    <property type="evidence" value="ECO:0007669"/>
    <property type="project" value="TreeGrafter"/>
</dbReference>
<evidence type="ECO:0000313" key="5">
    <source>
        <dbReference type="Proteomes" id="UP001150569"/>
    </source>
</evidence>
<evidence type="ECO:0000256" key="2">
    <source>
        <dbReference type="ARBA" id="ARBA00022980"/>
    </source>
</evidence>
<accession>A0A9W8A4W8</accession>
<dbReference type="CDD" id="cd13156">
    <property type="entry name" value="KOW_RPL6"/>
    <property type="match status" value="1"/>
</dbReference>
<reference evidence="4" key="1">
    <citation type="submission" date="2022-07" db="EMBL/GenBank/DDBJ databases">
        <title>Phylogenomic reconstructions and comparative analyses of Kickxellomycotina fungi.</title>
        <authorList>
            <person name="Reynolds N.K."/>
            <person name="Stajich J.E."/>
            <person name="Barry K."/>
            <person name="Grigoriev I.V."/>
            <person name="Crous P."/>
            <person name="Smith M.E."/>
        </authorList>
    </citation>
    <scope>NUCLEOTIDE SEQUENCE</scope>
    <source>
        <strain evidence="4">RSA 861</strain>
    </source>
</reference>
<dbReference type="GO" id="GO:0022625">
    <property type="term" value="C:cytosolic large ribosomal subunit"/>
    <property type="evidence" value="ECO:0007669"/>
    <property type="project" value="TreeGrafter"/>
</dbReference>
<gene>
    <name evidence="4" type="primary">RPL6_2</name>
    <name evidence="4" type="ORF">IWQ60_006164</name>
</gene>
<dbReference type="PANTHER" id="PTHR10715">
    <property type="entry name" value="60S RIBOSOMAL PROTEIN L6"/>
    <property type="match status" value="1"/>
</dbReference>
<dbReference type="InterPro" id="IPR041997">
    <property type="entry name" value="Ribosomal_eL6_KOW"/>
</dbReference>
<evidence type="ECO:0000256" key="1">
    <source>
        <dbReference type="ARBA" id="ARBA00010592"/>
    </source>
</evidence>
<dbReference type="Gene3D" id="2.30.30.30">
    <property type="match status" value="1"/>
</dbReference>
<dbReference type="Pfam" id="PF01159">
    <property type="entry name" value="Ribosomal_L6e"/>
    <property type="match status" value="1"/>
</dbReference>
<dbReference type="InterPro" id="IPR000915">
    <property type="entry name" value="60S_ribosomal_eL6"/>
</dbReference>
<name>A0A9W8A4W8_9FUNG</name>
<dbReference type="GO" id="GO:0003723">
    <property type="term" value="F:RNA binding"/>
    <property type="evidence" value="ECO:0007669"/>
    <property type="project" value="TreeGrafter"/>
</dbReference>
<dbReference type="GO" id="GO:0002181">
    <property type="term" value="P:cytoplasmic translation"/>
    <property type="evidence" value="ECO:0007669"/>
    <property type="project" value="TreeGrafter"/>
</dbReference>
<keyword evidence="3" id="KW-0687">Ribonucleoprotein</keyword>
<evidence type="ECO:0000256" key="3">
    <source>
        <dbReference type="ARBA" id="ARBA00023274"/>
    </source>
</evidence>
<proteinExistence type="inferred from homology"/>
<comment type="similarity">
    <text evidence="1">Belongs to the eukaryotic ribosomal protein eL6 family.</text>
</comment>
<keyword evidence="2 4" id="KW-0689">Ribosomal protein</keyword>
<dbReference type="FunFam" id="2.30.30.30:FF:000014">
    <property type="entry name" value="60S ribosomal protein L6"/>
    <property type="match status" value="1"/>
</dbReference>
<organism evidence="4 5">
    <name type="scientific">Tieghemiomyces parasiticus</name>
    <dbReference type="NCBI Taxonomy" id="78921"/>
    <lineage>
        <taxon>Eukaryota</taxon>
        <taxon>Fungi</taxon>
        <taxon>Fungi incertae sedis</taxon>
        <taxon>Zoopagomycota</taxon>
        <taxon>Kickxellomycotina</taxon>
        <taxon>Dimargaritomycetes</taxon>
        <taxon>Dimargaritales</taxon>
        <taxon>Dimargaritaceae</taxon>
        <taxon>Tieghemiomyces</taxon>
    </lineage>
</organism>
<dbReference type="OrthoDB" id="2436667at2759"/>
<dbReference type="Proteomes" id="UP001150569">
    <property type="component" value="Unassembled WGS sequence"/>
</dbReference>
<protein>
    <submittedName>
        <fullName evidence="4">60S ribosomal protein L6</fullName>
    </submittedName>
</protein>
<keyword evidence="5" id="KW-1185">Reference proteome</keyword>
<dbReference type="EMBL" id="JANBPT010000361">
    <property type="protein sequence ID" value="KAJ1922990.1"/>
    <property type="molecule type" value="Genomic_DNA"/>
</dbReference>